<feature type="compositionally biased region" description="Polar residues" evidence="9">
    <location>
        <begin position="572"/>
        <end position="581"/>
    </location>
</feature>
<evidence type="ECO:0000313" key="13">
    <source>
        <dbReference type="Proteomes" id="UP000701341"/>
    </source>
</evidence>
<dbReference type="GO" id="GO:0015271">
    <property type="term" value="F:outward rectifier potassium channel activity"/>
    <property type="evidence" value="ECO:0007669"/>
    <property type="project" value="TreeGrafter"/>
</dbReference>
<name>A0A9P5GXY5_PENCR</name>
<feature type="compositionally biased region" description="Basic and acidic residues" evidence="9">
    <location>
        <begin position="647"/>
        <end position="659"/>
    </location>
</feature>
<evidence type="ECO:0000256" key="3">
    <source>
        <dbReference type="ARBA" id="ARBA00022692"/>
    </source>
</evidence>
<feature type="transmembrane region" description="Helical" evidence="10">
    <location>
        <begin position="404"/>
        <end position="421"/>
    </location>
</feature>
<dbReference type="PRINTS" id="PR01333">
    <property type="entry name" value="2POREKCHANEL"/>
</dbReference>
<gene>
    <name evidence="12" type="ORF">PCG10_000101</name>
</gene>
<keyword evidence="7 8" id="KW-0407">Ion channel</keyword>
<dbReference type="FunFam" id="1.10.287.70:FF:000182">
    <property type="entry name" value="Outward-rectifier potassium channel TOK1"/>
    <property type="match status" value="1"/>
</dbReference>
<evidence type="ECO:0000256" key="7">
    <source>
        <dbReference type="ARBA" id="ARBA00023303"/>
    </source>
</evidence>
<sequence>MPDENSDRLSPWEWIRGQFHMRPSEDDEPQSWWIASTAIPLVAATTGPLANVMSIVALVMPWRSKILPNQYSAAGTSIQEGYADPHCFARDDYFVVHSRGNPTHIYAPPVGIDRVYSQGYWSAVIAAILYFILSVILMINMLGYFLGKYPQHFALTDEQRTLILQMTALVIWLLVGAAMFQRVLGISFGDALYFSDVTVLTLGYGNITATNAVGRGLIWPFAVIGIIILGLVVQSIFKFAREVHYDNVVRKHIEQKRQSTFERSITFDELASSQERRLASGEVVTPPGLTRQKFEPNRYLHHRPIRNTINAIATARRPRILIMREEKDRFNAMRRIQHDTMRFRRWNNLIISIVTFGIVWSCGAVVFWKLEAMTYFESLYFCFTSLLTIGYGDFTPESNPGKPFFVVWSLIAIPTMTMLISEMSDTVVASFKRATEVFADYLVLPQSRVYKSFFGRIPGISQFVLSREEKKRQERGFPLEGADESDNAETANAEESGQPNMQSEDFAEAHPHRPLEELVRDPTPLELAQQLAFAIRRCSKQAREGKRKRYSYEEWVEFTRLIQFTDPRARRPSSQRNQPTSEEGIAADEDEYGLLNWDWIGENSPMLAKQTEPEWVLDRLCESLIRYVSTQEESRAVRGGADLSEEPTLRKERDIGIGE</sequence>
<dbReference type="EMBL" id="JAAOZQ010000001">
    <property type="protein sequence ID" value="KAF7530592.1"/>
    <property type="molecule type" value="Genomic_DNA"/>
</dbReference>
<feature type="transmembrane region" description="Helical" evidence="10">
    <location>
        <begin position="32"/>
        <end position="60"/>
    </location>
</feature>
<proteinExistence type="inferred from homology"/>
<dbReference type="Proteomes" id="UP000701341">
    <property type="component" value="Unassembled WGS sequence"/>
</dbReference>
<dbReference type="Pfam" id="PF07885">
    <property type="entry name" value="Ion_trans_2"/>
    <property type="match status" value="2"/>
</dbReference>
<feature type="domain" description="Potassium channel" evidence="11">
    <location>
        <begin position="168"/>
        <end position="241"/>
    </location>
</feature>
<dbReference type="GO" id="GO:0030322">
    <property type="term" value="P:stabilization of membrane potential"/>
    <property type="evidence" value="ECO:0007669"/>
    <property type="project" value="TreeGrafter"/>
</dbReference>
<evidence type="ECO:0000256" key="1">
    <source>
        <dbReference type="ARBA" id="ARBA00004141"/>
    </source>
</evidence>
<evidence type="ECO:0000256" key="9">
    <source>
        <dbReference type="SAM" id="MobiDB-lite"/>
    </source>
</evidence>
<organism evidence="12 13">
    <name type="scientific">Penicillium crustosum</name>
    <name type="common">Blue mold fungus</name>
    <dbReference type="NCBI Taxonomy" id="36656"/>
    <lineage>
        <taxon>Eukaryota</taxon>
        <taxon>Fungi</taxon>
        <taxon>Dikarya</taxon>
        <taxon>Ascomycota</taxon>
        <taxon>Pezizomycotina</taxon>
        <taxon>Eurotiomycetes</taxon>
        <taxon>Eurotiomycetidae</taxon>
        <taxon>Eurotiales</taxon>
        <taxon>Aspergillaceae</taxon>
        <taxon>Penicillium</taxon>
    </lineage>
</organism>
<dbReference type="Gene3D" id="1.10.287.70">
    <property type="match status" value="2"/>
</dbReference>
<dbReference type="GO" id="GO:0022841">
    <property type="term" value="F:potassium ion leak channel activity"/>
    <property type="evidence" value="ECO:0007669"/>
    <property type="project" value="TreeGrafter"/>
</dbReference>
<evidence type="ECO:0000259" key="11">
    <source>
        <dbReference type="Pfam" id="PF07885"/>
    </source>
</evidence>
<dbReference type="InterPro" id="IPR013099">
    <property type="entry name" value="K_chnl_dom"/>
</dbReference>
<feature type="region of interest" description="Disordered" evidence="9">
    <location>
        <begin position="567"/>
        <end position="587"/>
    </location>
</feature>
<feature type="transmembrane region" description="Helical" evidence="10">
    <location>
        <begin position="374"/>
        <end position="392"/>
    </location>
</feature>
<feature type="transmembrane region" description="Helical" evidence="10">
    <location>
        <begin position="349"/>
        <end position="368"/>
    </location>
</feature>
<feature type="transmembrane region" description="Helical" evidence="10">
    <location>
        <begin position="192"/>
        <end position="211"/>
    </location>
</feature>
<dbReference type="GO" id="GO:0005886">
    <property type="term" value="C:plasma membrane"/>
    <property type="evidence" value="ECO:0007669"/>
    <property type="project" value="TreeGrafter"/>
</dbReference>
<dbReference type="AlphaFoldDB" id="A0A9P5GXY5"/>
<feature type="region of interest" description="Disordered" evidence="9">
    <location>
        <begin position="632"/>
        <end position="659"/>
    </location>
</feature>
<keyword evidence="6 10" id="KW-0472">Membrane</keyword>
<dbReference type="SUPFAM" id="SSF81324">
    <property type="entry name" value="Voltage-gated potassium channels"/>
    <property type="match status" value="2"/>
</dbReference>
<evidence type="ECO:0000256" key="8">
    <source>
        <dbReference type="RuleBase" id="RU003857"/>
    </source>
</evidence>
<feature type="transmembrane region" description="Helical" evidence="10">
    <location>
        <begin position="217"/>
        <end position="237"/>
    </location>
</feature>
<evidence type="ECO:0000256" key="4">
    <source>
        <dbReference type="ARBA" id="ARBA00022989"/>
    </source>
</evidence>
<keyword evidence="2 8" id="KW-0813">Transport</keyword>
<dbReference type="InterPro" id="IPR003280">
    <property type="entry name" value="2pore_dom_K_chnl"/>
</dbReference>
<comment type="caution">
    <text evidence="12">The sequence shown here is derived from an EMBL/GenBank/DDBJ whole genome shotgun (WGS) entry which is preliminary data.</text>
</comment>
<evidence type="ECO:0000256" key="2">
    <source>
        <dbReference type="ARBA" id="ARBA00022448"/>
    </source>
</evidence>
<evidence type="ECO:0000313" key="12">
    <source>
        <dbReference type="EMBL" id="KAF7530592.1"/>
    </source>
</evidence>
<comment type="similarity">
    <text evidence="8">Belongs to the two pore domain potassium channel (TC 1.A.1.8) family.</text>
</comment>
<dbReference type="PANTHER" id="PTHR11003">
    <property type="entry name" value="POTASSIUM CHANNEL, SUBFAMILY K"/>
    <property type="match status" value="1"/>
</dbReference>
<comment type="subcellular location">
    <subcellularLocation>
        <location evidence="1">Membrane</location>
        <topology evidence="1">Multi-pass membrane protein</topology>
    </subcellularLocation>
</comment>
<keyword evidence="3 8" id="KW-0812">Transmembrane</keyword>
<feature type="compositionally biased region" description="Polar residues" evidence="9">
    <location>
        <begin position="488"/>
        <end position="503"/>
    </location>
</feature>
<accession>A0A9P5GXY5</accession>
<feature type="region of interest" description="Disordered" evidence="9">
    <location>
        <begin position="474"/>
        <end position="506"/>
    </location>
</feature>
<feature type="transmembrane region" description="Helical" evidence="10">
    <location>
        <begin position="162"/>
        <end position="180"/>
    </location>
</feature>
<reference evidence="12" key="1">
    <citation type="submission" date="2020-02" db="EMBL/GenBank/DDBJ databases">
        <authorList>
            <person name="Lichtner F.J."/>
        </authorList>
    </citation>
    <scope>NUCLEOTIDE SEQUENCE</scope>
    <source>
        <strain evidence="12">G10</strain>
    </source>
</reference>
<feature type="transmembrane region" description="Helical" evidence="10">
    <location>
        <begin position="120"/>
        <end position="142"/>
    </location>
</feature>
<evidence type="ECO:0000256" key="5">
    <source>
        <dbReference type="ARBA" id="ARBA00023065"/>
    </source>
</evidence>
<keyword evidence="5 8" id="KW-0406">Ion transport</keyword>
<evidence type="ECO:0000256" key="6">
    <source>
        <dbReference type="ARBA" id="ARBA00023136"/>
    </source>
</evidence>
<evidence type="ECO:0000256" key="10">
    <source>
        <dbReference type="SAM" id="Phobius"/>
    </source>
</evidence>
<keyword evidence="4 10" id="KW-1133">Transmembrane helix</keyword>
<feature type="domain" description="Potassium channel" evidence="11">
    <location>
        <begin position="358"/>
        <end position="427"/>
    </location>
</feature>
<protein>
    <recommendedName>
        <fullName evidence="11">Potassium channel domain-containing protein</fullName>
    </recommendedName>
</protein>
<keyword evidence="13" id="KW-1185">Reference proteome</keyword>
<dbReference type="PANTHER" id="PTHR11003:SF342">
    <property type="entry name" value="OUTWARD-RECTIFIER POTASSIUM CHANNEL TOK1"/>
    <property type="match status" value="1"/>
</dbReference>